<protein>
    <submittedName>
        <fullName evidence="9">ABC transporter ATP-binding protein</fullName>
    </submittedName>
</protein>
<keyword evidence="7" id="KW-0472">Membrane</keyword>
<comment type="subcellular location">
    <subcellularLocation>
        <location evidence="1">Cell inner membrane</location>
        <topology evidence="1">Peripheral membrane protein</topology>
    </subcellularLocation>
</comment>
<name>A0A917BWR4_9HYPH</name>
<accession>A0A917BWR4</accession>
<comment type="similarity">
    <text evidence="2">Belongs to the ABC transporter superfamily.</text>
</comment>
<dbReference type="InterPro" id="IPR017871">
    <property type="entry name" value="ABC_transporter-like_CS"/>
</dbReference>
<dbReference type="NCBIfam" id="TIGR01727">
    <property type="entry name" value="oligo_HPY"/>
    <property type="match status" value="1"/>
</dbReference>
<dbReference type="SUPFAM" id="SSF52540">
    <property type="entry name" value="P-loop containing nucleoside triphosphate hydrolases"/>
    <property type="match status" value="1"/>
</dbReference>
<dbReference type="GO" id="GO:0015833">
    <property type="term" value="P:peptide transport"/>
    <property type="evidence" value="ECO:0007669"/>
    <property type="project" value="InterPro"/>
</dbReference>
<keyword evidence="3" id="KW-0813">Transport</keyword>
<comment type="caution">
    <text evidence="9">The sequence shown here is derived from an EMBL/GenBank/DDBJ whole genome shotgun (WGS) entry which is preliminary data.</text>
</comment>
<evidence type="ECO:0000256" key="3">
    <source>
        <dbReference type="ARBA" id="ARBA00022448"/>
    </source>
</evidence>
<dbReference type="Pfam" id="PF08352">
    <property type="entry name" value="oligo_HPY"/>
    <property type="match status" value="1"/>
</dbReference>
<keyword evidence="10" id="KW-1185">Reference proteome</keyword>
<evidence type="ECO:0000256" key="1">
    <source>
        <dbReference type="ARBA" id="ARBA00004417"/>
    </source>
</evidence>
<dbReference type="PROSITE" id="PS00211">
    <property type="entry name" value="ABC_TRANSPORTER_1"/>
    <property type="match status" value="1"/>
</dbReference>
<dbReference type="InterPro" id="IPR027417">
    <property type="entry name" value="P-loop_NTPase"/>
</dbReference>
<evidence type="ECO:0000259" key="8">
    <source>
        <dbReference type="PROSITE" id="PS50893"/>
    </source>
</evidence>
<dbReference type="InterPro" id="IPR013563">
    <property type="entry name" value="Oligopep_ABC_C"/>
</dbReference>
<dbReference type="SMART" id="SM00382">
    <property type="entry name" value="AAA"/>
    <property type="match status" value="1"/>
</dbReference>
<gene>
    <name evidence="9" type="ORF">GCM10007301_17950</name>
</gene>
<reference evidence="9" key="1">
    <citation type="journal article" date="2014" name="Int. J. Syst. Evol. Microbiol.">
        <title>Complete genome sequence of Corynebacterium casei LMG S-19264T (=DSM 44701T), isolated from a smear-ripened cheese.</title>
        <authorList>
            <consortium name="US DOE Joint Genome Institute (JGI-PGF)"/>
            <person name="Walter F."/>
            <person name="Albersmeier A."/>
            <person name="Kalinowski J."/>
            <person name="Ruckert C."/>
        </authorList>
    </citation>
    <scope>NUCLEOTIDE SEQUENCE</scope>
    <source>
        <strain evidence="9">CCM 7897</strain>
    </source>
</reference>
<sequence>MTDAGPALLEVNNLTTHFHTPRGPLRAVDGVSFSLRRGQTLGIVGESGSGKSALARTIIGILSKRRTTTTGRIAFEGRDLLTLSEPDMRDIRGRDIAMVFQDPTSSLNPVKRIGVQITEVLARHLGLRGCAARSRATELLTSVGLSLPEERLHQYPHQLSGGMRQRVAIAIALACDPKLLIADEPTTSLDVTIQAQILDLLHRRQKAHDMAMILISHDLGVVAGYTDAVAVMYAGQVVEQASTRSLFRNCRMPYTAALMRSAPNLSDPPHTRLRAIAGRPPDMVLPPPGCRFGPRCDHATDICRNERPTLSASDAVGAHLYACWHPVASPGASA</sequence>
<evidence type="ECO:0000256" key="5">
    <source>
        <dbReference type="ARBA" id="ARBA00022741"/>
    </source>
</evidence>
<evidence type="ECO:0000256" key="4">
    <source>
        <dbReference type="ARBA" id="ARBA00022475"/>
    </source>
</evidence>
<dbReference type="CDD" id="cd03257">
    <property type="entry name" value="ABC_NikE_OppD_transporters"/>
    <property type="match status" value="1"/>
</dbReference>
<dbReference type="Gene3D" id="3.40.50.300">
    <property type="entry name" value="P-loop containing nucleotide triphosphate hydrolases"/>
    <property type="match status" value="1"/>
</dbReference>
<feature type="domain" description="ABC transporter" evidence="8">
    <location>
        <begin position="9"/>
        <end position="259"/>
    </location>
</feature>
<dbReference type="Proteomes" id="UP000606044">
    <property type="component" value="Unassembled WGS sequence"/>
</dbReference>
<dbReference type="InterPro" id="IPR003593">
    <property type="entry name" value="AAA+_ATPase"/>
</dbReference>
<dbReference type="GO" id="GO:0055085">
    <property type="term" value="P:transmembrane transport"/>
    <property type="evidence" value="ECO:0007669"/>
    <property type="project" value="UniProtKB-ARBA"/>
</dbReference>
<dbReference type="PANTHER" id="PTHR43297:SF2">
    <property type="entry name" value="DIPEPTIDE TRANSPORT ATP-BINDING PROTEIN DPPD"/>
    <property type="match status" value="1"/>
</dbReference>
<reference evidence="9" key="2">
    <citation type="submission" date="2020-09" db="EMBL/GenBank/DDBJ databases">
        <authorList>
            <person name="Sun Q."/>
            <person name="Sedlacek I."/>
        </authorList>
    </citation>
    <scope>NUCLEOTIDE SEQUENCE</scope>
    <source>
        <strain evidence="9">CCM 7897</strain>
    </source>
</reference>
<dbReference type="PROSITE" id="PS50893">
    <property type="entry name" value="ABC_TRANSPORTER_2"/>
    <property type="match status" value="1"/>
</dbReference>
<dbReference type="GO" id="GO:0005524">
    <property type="term" value="F:ATP binding"/>
    <property type="evidence" value="ECO:0007669"/>
    <property type="project" value="UniProtKB-KW"/>
</dbReference>
<evidence type="ECO:0000256" key="2">
    <source>
        <dbReference type="ARBA" id="ARBA00005417"/>
    </source>
</evidence>
<dbReference type="EMBL" id="BMCT01000002">
    <property type="protein sequence ID" value="GGF58661.1"/>
    <property type="molecule type" value="Genomic_DNA"/>
</dbReference>
<dbReference type="Pfam" id="PF00005">
    <property type="entry name" value="ABC_tran"/>
    <property type="match status" value="1"/>
</dbReference>
<dbReference type="AlphaFoldDB" id="A0A917BWR4"/>
<dbReference type="GO" id="GO:0016887">
    <property type="term" value="F:ATP hydrolysis activity"/>
    <property type="evidence" value="ECO:0007669"/>
    <property type="project" value="InterPro"/>
</dbReference>
<evidence type="ECO:0000256" key="7">
    <source>
        <dbReference type="ARBA" id="ARBA00023136"/>
    </source>
</evidence>
<evidence type="ECO:0000313" key="10">
    <source>
        <dbReference type="Proteomes" id="UP000606044"/>
    </source>
</evidence>
<keyword evidence="5" id="KW-0547">Nucleotide-binding</keyword>
<dbReference type="FunFam" id="3.40.50.300:FF:000016">
    <property type="entry name" value="Oligopeptide ABC transporter ATP-binding component"/>
    <property type="match status" value="1"/>
</dbReference>
<keyword evidence="4" id="KW-1003">Cell membrane</keyword>
<evidence type="ECO:0000313" key="9">
    <source>
        <dbReference type="EMBL" id="GGF58661.1"/>
    </source>
</evidence>
<organism evidence="9 10">
    <name type="scientific">Azorhizobium oxalatiphilum</name>
    <dbReference type="NCBI Taxonomy" id="980631"/>
    <lineage>
        <taxon>Bacteria</taxon>
        <taxon>Pseudomonadati</taxon>
        <taxon>Pseudomonadota</taxon>
        <taxon>Alphaproteobacteria</taxon>
        <taxon>Hyphomicrobiales</taxon>
        <taxon>Xanthobacteraceae</taxon>
        <taxon>Azorhizobium</taxon>
    </lineage>
</organism>
<keyword evidence="6 9" id="KW-0067">ATP-binding</keyword>
<dbReference type="InterPro" id="IPR050388">
    <property type="entry name" value="ABC_Ni/Peptide_Import"/>
</dbReference>
<evidence type="ECO:0000256" key="6">
    <source>
        <dbReference type="ARBA" id="ARBA00022840"/>
    </source>
</evidence>
<dbReference type="InterPro" id="IPR003439">
    <property type="entry name" value="ABC_transporter-like_ATP-bd"/>
</dbReference>
<proteinExistence type="inferred from homology"/>
<dbReference type="GO" id="GO:0005886">
    <property type="term" value="C:plasma membrane"/>
    <property type="evidence" value="ECO:0007669"/>
    <property type="project" value="UniProtKB-SubCell"/>
</dbReference>
<dbReference type="PANTHER" id="PTHR43297">
    <property type="entry name" value="OLIGOPEPTIDE TRANSPORT ATP-BINDING PROTEIN APPD"/>
    <property type="match status" value="1"/>
</dbReference>
<dbReference type="RefSeq" id="WP_188577630.1">
    <property type="nucleotide sequence ID" value="NZ_BMCT01000002.1"/>
</dbReference>